<reference evidence="4" key="1">
    <citation type="submission" date="2017-11" db="EMBL/GenBank/DDBJ databases">
        <authorList>
            <person name="Chan K.G."/>
            <person name="Lee L.S."/>
        </authorList>
    </citation>
    <scope>NUCLEOTIDE SEQUENCE [LARGE SCALE GENOMIC DNA]</scope>
    <source>
        <strain evidence="4">DSM 100970</strain>
    </source>
</reference>
<organism evidence="3 4">
    <name type="scientific">Aquella oligotrophica</name>
    <dbReference type="NCBI Taxonomy" id="2067065"/>
    <lineage>
        <taxon>Bacteria</taxon>
        <taxon>Pseudomonadati</taxon>
        <taxon>Pseudomonadota</taxon>
        <taxon>Betaproteobacteria</taxon>
        <taxon>Neisseriales</taxon>
        <taxon>Neisseriaceae</taxon>
        <taxon>Aquella</taxon>
    </lineage>
</organism>
<feature type="chain" id="PRO_5014468123" description="BIG2 domain-containing protein" evidence="1">
    <location>
        <begin position="20"/>
        <end position="939"/>
    </location>
</feature>
<name>A0A2I7N8M4_9NEIS</name>
<dbReference type="RefSeq" id="WP_102952079.1">
    <property type="nucleotide sequence ID" value="NZ_CP024847.1"/>
</dbReference>
<gene>
    <name evidence="3" type="ORF">CUN60_10970</name>
</gene>
<dbReference type="PANTHER" id="PTHR23019">
    <property type="entry name" value="NUCLEAR PORE MEMBRANE GLYCOPROTEIN GP210-RELATED"/>
    <property type="match status" value="1"/>
</dbReference>
<evidence type="ECO:0000313" key="4">
    <source>
        <dbReference type="Proteomes" id="UP000236655"/>
    </source>
</evidence>
<feature type="domain" description="BIG2" evidence="2">
    <location>
        <begin position="392"/>
        <end position="473"/>
    </location>
</feature>
<evidence type="ECO:0000313" key="3">
    <source>
        <dbReference type="EMBL" id="AUR52791.1"/>
    </source>
</evidence>
<dbReference type="EMBL" id="CP024847">
    <property type="protein sequence ID" value="AUR52791.1"/>
    <property type="molecule type" value="Genomic_DNA"/>
</dbReference>
<feature type="domain" description="BIG2" evidence="2">
    <location>
        <begin position="479"/>
        <end position="560"/>
    </location>
</feature>
<feature type="domain" description="BIG2" evidence="2">
    <location>
        <begin position="566"/>
        <end position="647"/>
    </location>
</feature>
<dbReference type="Pfam" id="PF02368">
    <property type="entry name" value="Big_2"/>
    <property type="match status" value="6"/>
</dbReference>
<dbReference type="InterPro" id="IPR003343">
    <property type="entry name" value="Big_2"/>
</dbReference>
<sequence>MLKKIFIFISVLFFVACNGGNGGGGSSANNDPVNPEVLSSIEISSSAATSLPVGVSVQMIATGVYTNGIRKDITSLVKWGVSGDAIRIDDSGMITTLHSTLKSAPVIITASLADKISEPLAISVKALDVRLNSIVINSEGTLEVAKNASIQFKAMGSYSDGSSLDLTNSVTWIASDSSILSVGSNGNASALTAGSASVSASMDSISSNSLSVIVKDISLKSIEINIDDNTLVAGTSGKLTATGHYSDGSSQQLTNQVSWASSDSSIVNVTADGVAHANKAGSANVTASLAGVTSNSLGLTVRAAVLKSIEINIDDNTLVAGTSGKLTATGHYSDGSSQQLTNQVSWASSDSSIVNVTADGVAHANKAGSANVTASLAGVTSNSLSVTVRAAILKSIEINIDDNTLVAGTSGKLTATGHYSDGSSQQLTNQVSWASSDSSIVNVTADGVAHANKAGSANVTASLAGVTSNSLGVTVRAAILKSIEINIDDNTLVAGTSGKLTATGHYSDGSSQQLTNQVSWASSDSSIVNVTADGVAHANKAGSANVTASLAGVTSNSLSVTVRAAVLKSIEINIDDNTLVAGTSGKLTATGHYSDGSSQQLTNQVSWASSDSSIVNVTADGVAHANKAGSANVTASLAGVTSNSLGVTVRAATIKSIAITSASSTIIQGLTTQLTAVATYSDNTTQTVTTQVSWINSDSSIANISANGLVTANKAGKIKVKATYNSITSNELNLEVIHASITSLEVSIVDSTLVAGTTSPLKAIAHLSNNTTEDVTSQASWWKTGNNTQYVSIDKNKGLLYANSTDNDVTVGVFASINDGSYVQSNNLNIVVLPQTTIKSLDIKATDLSGNPITGTIRSLNNFYIKATAVFDNQSNTSQDVTHEINWHNDNEQLITLIDPVTGKFRAANSVGVANIYGTISIPNSKTSNTIKISVSNPL</sequence>
<dbReference type="PROSITE" id="PS51257">
    <property type="entry name" value="PROKAR_LIPOPROTEIN"/>
    <property type="match status" value="1"/>
</dbReference>
<feature type="domain" description="BIG2" evidence="2">
    <location>
        <begin position="305"/>
        <end position="386"/>
    </location>
</feature>
<dbReference type="OrthoDB" id="8752644at2"/>
<feature type="domain" description="BIG2" evidence="2">
    <location>
        <begin position="847"/>
        <end position="930"/>
    </location>
</feature>
<dbReference type="InterPro" id="IPR045197">
    <property type="entry name" value="NUP210-like"/>
</dbReference>
<feature type="domain" description="BIG2" evidence="2">
    <location>
        <begin position="130"/>
        <end position="212"/>
    </location>
</feature>
<feature type="domain" description="BIG2" evidence="2">
    <location>
        <begin position="653"/>
        <end position="734"/>
    </location>
</feature>
<dbReference type="AlphaFoldDB" id="A0A2I7N8M4"/>
<keyword evidence="4" id="KW-1185">Reference proteome</keyword>
<dbReference type="KEGG" id="nba:CUN60_10970"/>
<evidence type="ECO:0000259" key="2">
    <source>
        <dbReference type="SMART" id="SM00635"/>
    </source>
</evidence>
<feature type="signal peptide" evidence="1">
    <location>
        <begin position="1"/>
        <end position="19"/>
    </location>
</feature>
<accession>A0A2I7N8M4</accession>
<feature type="domain" description="BIG2" evidence="2">
    <location>
        <begin position="37"/>
        <end position="111"/>
    </location>
</feature>
<dbReference type="Proteomes" id="UP000236655">
    <property type="component" value="Chromosome"/>
</dbReference>
<keyword evidence="1" id="KW-0732">Signal</keyword>
<evidence type="ECO:0000256" key="1">
    <source>
        <dbReference type="SAM" id="SignalP"/>
    </source>
</evidence>
<dbReference type="Gene3D" id="2.60.40.1080">
    <property type="match status" value="9"/>
</dbReference>
<dbReference type="InterPro" id="IPR008964">
    <property type="entry name" value="Invasin/intimin_cell_adhesion"/>
</dbReference>
<dbReference type="SUPFAM" id="SSF49373">
    <property type="entry name" value="Invasin/intimin cell-adhesion fragments"/>
    <property type="match status" value="7"/>
</dbReference>
<feature type="domain" description="BIG2" evidence="2">
    <location>
        <begin position="218"/>
        <end position="299"/>
    </location>
</feature>
<dbReference type="PANTHER" id="PTHR23019:SF0">
    <property type="entry name" value="NUCLEAR PORE MEMBRANE GLYCOPROTEIN 210"/>
    <property type="match status" value="1"/>
</dbReference>
<proteinExistence type="predicted"/>
<dbReference type="SMART" id="SM00635">
    <property type="entry name" value="BID_2"/>
    <property type="match status" value="9"/>
</dbReference>
<protein>
    <recommendedName>
        <fullName evidence="2">BIG2 domain-containing protein</fullName>
    </recommendedName>
</protein>